<sequence>MFTFARTTAKAVLLAAGTAGFIALGGGVASAALPADDVTSPLDGVRTVLPTDQVSPRSLTGLPEAVGVPQSAPADTGIMPTVDDADDLDHRLSELSDLLAPATTAELAHQARVQQSKVEAVLGDATELTSTSDLVGATTGSLGAPVPQSGSDAVLPPIGGATDLLGSPLGGLSL</sequence>
<dbReference type="RefSeq" id="WP_133741568.1">
    <property type="nucleotide sequence ID" value="NZ_SNYN01000007.1"/>
</dbReference>
<dbReference type="AlphaFoldDB" id="A0A4R6V0S0"/>
<feature type="chain" id="PRO_5020923588" description="GLTT repeat-containing protein" evidence="1">
    <location>
        <begin position="32"/>
        <end position="174"/>
    </location>
</feature>
<dbReference type="OrthoDB" id="3427155at2"/>
<evidence type="ECO:0000256" key="1">
    <source>
        <dbReference type="SAM" id="SignalP"/>
    </source>
</evidence>
<keyword evidence="3" id="KW-1185">Reference proteome</keyword>
<protein>
    <recommendedName>
        <fullName evidence="4">GLTT repeat-containing protein</fullName>
    </recommendedName>
</protein>
<organism evidence="2 3">
    <name type="scientific">Actinorugispora endophytica</name>
    <dbReference type="NCBI Taxonomy" id="1605990"/>
    <lineage>
        <taxon>Bacteria</taxon>
        <taxon>Bacillati</taxon>
        <taxon>Actinomycetota</taxon>
        <taxon>Actinomycetes</taxon>
        <taxon>Streptosporangiales</taxon>
        <taxon>Nocardiopsidaceae</taxon>
        <taxon>Actinorugispora</taxon>
    </lineage>
</organism>
<dbReference type="EMBL" id="SNYN01000007">
    <property type="protein sequence ID" value="TDQ52215.1"/>
    <property type="molecule type" value="Genomic_DNA"/>
</dbReference>
<evidence type="ECO:0000313" key="3">
    <source>
        <dbReference type="Proteomes" id="UP000295281"/>
    </source>
</evidence>
<feature type="signal peptide" evidence="1">
    <location>
        <begin position="1"/>
        <end position="31"/>
    </location>
</feature>
<comment type="caution">
    <text evidence="2">The sequence shown here is derived from an EMBL/GenBank/DDBJ whole genome shotgun (WGS) entry which is preliminary data.</text>
</comment>
<proteinExistence type="predicted"/>
<evidence type="ECO:0008006" key="4">
    <source>
        <dbReference type="Google" id="ProtNLM"/>
    </source>
</evidence>
<evidence type="ECO:0000313" key="2">
    <source>
        <dbReference type="EMBL" id="TDQ52215.1"/>
    </source>
</evidence>
<keyword evidence="1" id="KW-0732">Signal</keyword>
<reference evidence="2 3" key="1">
    <citation type="submission" date="2019-03" db="EMBL/GenBank/DDBJ databases">
        <title>Genomic Encyclopedia of Type Strains, Phase IV (KMG-IV): sequencing the most valuable type-strain genomes for metagenomic binning, comparative biology and taxonomic classification.</title>
        <authorList>
            <person name="Goeker M."/>
        </authorList>
    </citation>
    <scope>NUCLEOTIDE SEQUENCE [LARGE SCALE GENOMIC DNA]</scope>
    <source>
        <strain evidence="2 3">DSM 46770</strain>
    </source>
</reference>
<gene>
    <name evidence="2" type="ORF">EV190_10745</name>
</gene>
<dbReference type="Proteomes" id="UP000295281">
    <property type="component" value="Unassembled WGS sequence"/>
</dbReference>
<name>A0A4R6V0S0_9ACTN</name>
<accession>A0A4R6V0S0</accession>